<name>A0ABR2C8J4_9ROSI</name>
<dbReference type="InterPro" id="IPR050823">
    <property type="entry name" value="Plant_Ser_Thr_Prot_Kinase"/>
</dbReference>
<evidence type="ECO:0000259" key="8">
    <source>
        <dbReference type="PROSITE" id="PS50982"/>
    </source>
</evidence>
<sequence>MSDPVQPSTTDLPSDPLLKPGAFIDANGQSRSQSPKPTKTRNYSIPNGVQPDTPPPGPVNSSSSADPKAKRRVVAPESWLPPGWLIEDRVRSSGATAGLVDKYYVEPSSGRKFRSKKEVLYFLENGSPPPKRKKGSEASSSEGLSTGNSPGNKQKKSDKKPKPLNFDFVNVPEKVDWLLTDACADYWTAILGNEPVPESTRQDWAYAFSSLIANKKGEKSGRGWWLDLMGICLSARIKAESPSNTGLSSNYVSGDGKDTSSTSSKVSSVSVPMTPRSEGISDLIVCLEKEGFQGHKEWLAEVNYLGQLYHPNLVKLIGYCLEDEHRLLVYEFMPRGSLENHLFRRGSYFQPLSWSLRMTVALGAAKGLAFLHGAETKVIYRDFKTSNVLLDSNYNAKLSDFGLAKDGPTGDKSHVSTRVMGTYGYAAPEYLATGHLTAKSDVYSFGVVLLEMLSGRRVVDKNRPSGEHNLVDWAKPYLANKPKIFRVLDSRLEGQYSMEGAYRAATLAWRCVSIEPKFRPRMSEVVTVLEQLQGSNESESNQNDTVSTPRIRRRSANDANGGRSTMAYPRPSASPLYA</sequence>
<feature type="compositionally biased region" description="Polar residues" evidence="6">
    <location>
        <begin position="533"/>
        <end position="548"/>
    </location>
</feature>
<dbReference type="Pfam" id="PF01429">
    <property type="entry name" value="MBD"/>
    <property type="match status" value="1"/>
</dbReference>
<comment type="subcellular location">
    <subcellularLocation>
        <location evidence="1">Nucleus</location>
    </subcellularLocation>
</comment>
<dbReference type="Gene3D" id="3.30.890.10">
    <property type="entry name" value="Methyl-cpg-binding Protein 2, Chain A"/>
    <property type="match status" value="1"/>
</dbReference>
<dbReference type="Pfam" id="PF00069">
    <property type="entry name" value="Pkinase"/>
    <property type="match status" value="1"/>
</dbReference>
<keyword evidence="2" id="KW-0805">Transcription regulation</keyword>
<evidence type="ECO:0000256" key="3">
    <source>
        <dbReference type="ARBA" id="ARBA00023125"/>
    </source>
</evidence>
<feature type="compositionally biased region" description="Polar residues" evidence="6">
    <location>
        <begin position="1"/>
        <end position="12"/>
    </location>
</feature>
<comment type="caution">
    <text evidence="9">The sequence shown here is derived from an EMBL/GenBank/DDBJ whole genome shotgun (WGS) entry which is preliminary data.</text>
</comment>
<evidence type="ECO:0000256" key="4">
    <source>
        <dbReference type="ARBA" id="ARBA00023163"/>
    </source>
</evidence>
<evidence type="ECO:0000313" key="10">
    <source>
        <dbReference type="Proteomes" id="UP001472677"/>
    </source>
</evidence>
<evidence type="ECO:0000256" key="6">
    <source>
        <dbReference type="SAM" id="MobiDB-lite"/>
    </source>
</evidence>
<dbReference type="EMBL" id="JBBPBM010000063">
    <property type="protein sequence ID" value="KAK8515736.1"/>
    <property type="molecule type" value="Genomic_DNA"/>
</dbReference>
<feature type="region of interest" description="Disordered" evidence="6">
    <location>
        <begin position="1"/>
        <end position="78"/>
    </location>
</feature>
<feature type="compositionally biased region" description="Polar residues" evidence="6">
    <location>
        <begin position="241"/>
        <end position="251"/>
    </location>
</feature>
<keyword evidence="5" id="KW-0539">Nucleus</keyword>
<dbReference type="InterPro" id="IPR008271">
    <property type="entry name" value="Ser/Thr_kinase_AS"/>
</dbReference>
<evidence type="ECO:0000259" key="7">
    <source>
        <dbReference type="PROSITE" id="PS50011"/>
    </source>
</evidence>
<evidence type="ECO:0000256" key="2">
    <source>
        <dbReference type="ARBA" id="ARBA00023015"/>
    </source>
</evidence>
<feature type="compositionally biased region" description="Polar residues" evidence="6">
    <location>
        <begin position="137"/>
        <end position="152"/>
    </location>
</feature>
<dbReference type="SUPFAM" id="SSF56112">
    <property type="entry name" value="Protein kinase-like (PK-like)"/>
    <property type="match status" value="1"/>
</dbReference>
<feature type="region of interest" description="Disordered" evidence="6">
    <location>
        <begin position="533"/>
        <end position="578"/>
    </location>
</feature>
<dbReference type="Gene3D" id="1.10.510.10">
    <property type="entry name" value="Transferase(Phosphotransferase) domain 1"/>
    <property type="match status" value="1"/>
</dbReference>
<gene>
    <name evidence="9" type="ORF">V6N12_075762</name>
</gene>
<feature type="domain" description="MBD" evidence="8">
    <location>
        <begin position="70"/>
        <end position="143"/>
    </location>
</feature>
<feature type="compositionally biased region" description="Low complexity" evidence="6">
    <location>
        <begin position="259"/>
        <end position="271"/>
    </location>
</feature>
<protein>
    <recommendedName>
        <fullName evidence="11">Protein kinase domain-containing protein</fullName>
    </recommendedName>
</protein>
<dbReference type="InterPro" id="IPR011009">
    <property type="entry name" value="Kinase-like_dom_sf"/>
</dbReference>
<feature type="domain" description="Protein kinase" evidence="7">
    <location>
        <begin position="247"/>
        <end position="532"/>
    </location>
</feature>
<dbReference type="SUPFAM" id="SSF54171">
    <property type="entry name" value="DNA-binding domain"/>
    <property type="match status" value="1"/>
</dbReference>
<dbReference type="PROSITE" id="PS50011">
    <property type="entry name" value="PROTEIN_KINASE_DOM"/>
    <property type="match status" value="1"/>
</dbReference>
<organism evidence="9 10">
    <name type="scientific">Hibiscus sabdariffa</name>
    <name type="common">roselle</name>
    <dbReference type="NCBI Taxonomy" id="183260"/>
    <lineage>
        <taxon>Eukaryota</taxon>
        <taxon>Viridiplantae</taxon>
        <taxon>Streptophyta</taxon>
        <taxon>Embryophyta</taxon>
        <taxon>Tracheophyta</taxon>
        <taxon>Spermatophyta</taxon>
        <taxon>Magnoliopsida</taxon>
        <taxon>eudicotyledons</taxon>
        <taxon>Gunneridae</taxon>
        <taxon>Pentapetalae</taxon>
        <taxon>rosids</taxon>
        <taxon>malvids</taxon>
        <taxon>Malvales</taxon>
        <taxon>Malvaceae</taxon>
        <taxon>Malvoideae</taxon>
        <taxon>Hibiscus</taxon>
    </lineage>
</organism>
<dbReference type="InterPro" id="IPR016177">
    <property type="entry name" value="DNA-bd_dom_sf"/>
</dbReference>
<evidence type="ECO:0008006" key="11">
    <source>
        <dbReference type="Google" id="ProtNLM"/>
    </source>
</evidence>
<keyword evidence="3" id="KW-0238">DNA-binding</keyword>
<feature type="region of interest" description="Disordered" evidence="6">
    <location>
        <begin position="124"/>
        <end position="165"/>
    </location>
</feature>
<evidence type="ECO:0000313" key="9">
    <source>
        <dbReference type="EMBL" id="KAK8515736.1"/>
    </source>
</evidence>
<dbReference type="PROSITE" id="PS00108">
    <property type="entry name" value="PROTEIN_KINASE_ST"/>
    <property type="match status" value="1"/>
</dbReference>
<keyword evidence="10" id="KW-1185">Reference proteome</keyword>
<feature type="region of interest" description="Disordered" evidence="6">
    <location>
        <begin position="241"/>
        <end position="273"/>
    </location>
</feature>
<keyword evidence="4" id="KW-0804">Transcription</keyword>
<proteinExistence type="predicted"/>
<dbReference type="Gene3D" id="3.30.200.20">
    <property type="entry name" value="Phosphorylase Kinase, domain 1"/>
    <property type="match status" value="1"/>
</dbReference>
<evidence type="ECO:0000256" key="1">
    <source>
        <dbReference type="ARBA" id="ARBA00004123"/>
    </source>
</evidence>
<dbReference type="PANTHER" id="PTHR45621">
    <property type="entry name" value="OS01G0588500 PROTEIN-RELATED"/>
    <property type="match status" value="1"/>
</dbReference>
<dbReference type="Proteomes" id="UP001472677">
    <property type="component" value="Unassembled WGS sequence"/>
</dbReference>
<feature type="compositionally biased region" description="Polar residues" evidence="6">
    <location>
        <begin position="27"/>
        <end position="47"/>
    </location>
</feature>
<evidence type="ECO:0000256" key="5">
    <source>
        <dbReference type="ARBA" id="ARBA00023242"/>
    </source>
</evidence>
<dbReference type="InterPro" id="IPR000719">
    <property type="entry name" value="Prot_kinase_dom"/>
</dbReference>
<accession>A0ABR2C8J4</accession>
<dbReference type="InterPro" id="IPR001739">
    <property type="entry name" value="Methyl_CpG_DNA-bd"/>
</dbReference>
<dbReference type="PROSITE" id="PS50982">
    <property type="entry name" value="MBD"/>
    <property type="match status" value="1"/>
</dbReference>
<reference evidence="9 10" key="1">
    <citation type="journal article" date="2024" name="G3 (Bethesda)">
        <title>Genome assembly of Hibiscus sabdariffa L. provides insights into metabolisms of medicinal natural products.</title>
        <authorList>
            <person name="Kim T."/>
        </authorList>
    </citation>
    <scope>NUCLEOTIDE SEQUENCE [LARGE SCALE GENOMIC DNA]</scope>
    <source>
        <strain evidence="9">TK-2024</strain>
        <tissue evidence="9">Old leaves</tissue>
    </source>
</reference>